<evidence type="ECO:0000313" key="2">
    <source>
        <dbReference type="EMBL" id="KKQ69181.1"/>
    </source>
</evidence>
<evidence type="ECO:0000313" key="3">
    <source>
        <dbReference type="Proteomes" id="UP000034406"/>
    </source>
</evidence>
<comment type="caution">
    <text evidence="2">The sequence shown here is derived from an EMBL/GenBank/DDBJ whole genome shotgun (WGS) entry which is preliminary data.</text>
</comment>
<keyword evidence="1" id="KW-0472">Membrane</keyword>
<keyword evidence="1" id="KW-1133">Transmembrane helix</keyword>
<proteinExistence type="predicted"/>
<dbReference type="AlphaFoldDB" id="A0A0G0MW87"/>
<sequence length="94" mass="10542">MAGAGCWRNKPRATIKTARIIKSVYRSQDLIQFVVLVFLFWIKSEVFIFGDLAFDNFSKSGDSGKELMVNALGDNSTVFAGEKHFKVSFILAVF</sequence>
<dbReference type="STRING" id="1618490.US90_C0018G0025"/>
<accession>A0A0G0MW87</accession>
<dbReference type="EMBL" id="LBUT01000018">
    <property type="protein sequence ID" value="KKQ69181.1"/>
    <property type="molecule type" value="Genomic_DNA"/>
</dbReference>
<organism evidence="2 3">
    <name type="scientific">Candidatus Shapirobacteria bacterium GW2011_GWE2_38_30</name>
    <dbReference type="NCBI Taxonomy" id="1618490"/>
    <lineage>
        <taxon>Bacteria</taxon>
        <taxon>Candidatus Shapironibacteriota</taxon>
    </lineage>
</organism>
<dbReference type="Proteomes" id="UP000034406">
    <property type="component" value="Unassembled WGS sequence"/>
</dbReference>
<reference evidence="2 3" key="1">
    <citation type="journal article" date="2015" name="Nature">
        <title>rRNA introns, odd ribosomes, and small enigmatic genomes across a large radiation of phyla.</title>
        <authorList>
            <person name="Brown C.T."/>
            <person name="Hug L.A."/>
            <person name="Thomas B.C."/>
            <person name="Sharon I."/>
            <person name="Castelle C.J."/>
            <person name="Singh A."/>
            <person name="Wilkins M.J."/>
            <person name="Williams K.H."/>
            <person name="Banfield J.F."/>
        </authorList>
    </citation>
    <scope>NUCLEOTIDE SEQUENCE [LARGE SCALE GENOMIC DNA]</scope>
</reference>
<gene>
    <name evidence="2" type="ORF">US90_C0018G0025</name>
</gene>
<keyword evidence="1" id="KW-0812">Transmembrane</keyword>
<name>A0A0G0MW87_9BACT</name>
<feature type="transmembrane region" description="Helical" evidence="1">
    <location>
        <begin position="30"/>
        <end position="50"/>
    </location>
</feature>
<protein>
    <submittedName>
        <fullName evidence="2">Uncharacterized protein</fullName>
    </submittedName>
</protein>
<evidence type="ECO:0000256" key="1">
    <source>
        <dbReference type="SAM" id="Phobius"/>
    </source>
</evidence>